<dbReference type="InterPro" id="IPR011009">
    <property type="entry name" value="Kinase-like_dom_sf"/>
</dbReference>
<name>A0ABV6XFJ8_9ACTN</name>
<keyword evidence="3" id="KW-1185">Reference proteome</keyword>
<proteinExistence type="predicted"/>
<gene>
    <name evidence="2" type="ORF">ABUW04_02100</name>
</gene>
<evidence type="ECO:0000313" key="3">
    <source>
        <dbReference type="Proteomes" id="UP001592581"/>
    </source>
</evidence>
<sequence length="333" mass="35509">MVLQVDHLVELLGLGSAAGPATNLKPGDPNPVFAVDTERGPWVIKTVRPAGTWWFDRARRAASLEQAALAAGVAMPGVAPTVPGERIGMWTPNGDGSFARALIRIDGSHPPVPLAPEVSRWVGATLAALEAVAPPVPGAWEETGYPTYSAPEWAEWLDEAHTLGVLSSAQVVDAVHLIADLNERVESGIARCPGLKVLHRDVSPVNVLLTENGPQLLDFDSAGPQVPWWEAVGHFFALASPDLGRIEPDRRSIDAAVASYRDGGGEAGPAEPEAFTGRLAADLSYAAFLLWNACGHRGGDAAWHLRCAHGMRKSLRTLGSICTSAQRWSTWLR</sequence>
<dbReference type="Pfam" id="PF01636">
    <property type="entry name" value="APH"/>
    <property type="match status" value="1"/>
</dbReference>
<dbReference type="Gene3D" id="3.90.1200.10">
    <property type="match status" value="1"/>
</dbReference>
<comment type="caution">
    <text evidence="2">The sequence shown here is derived from an EMBL/GenBank/DDBJ whole genome shotgun (WGS) entry which is preliminary data.</text>
</comment>
<accession>A0ABV6XFJ8</accession>
<organism evidence="2 3">
    <name type="scientific">Streptacidiphilus jeojiensis</name>
    <dbReference type="NCBI Taxonomy" id="3229225"/>
    <lineage>
        <taxon>Bacteria</taxon>
        <taxon>Bacillati</taxon>
        <taxon>Actinomycetota</taxon>
        <taxon>Actinomycetes</taxon>
        <taxon>Kitasatosporales</taxon>
        <taxon>Streptomycetaceae</taxon>
        <taxon>Streptacidiphilus</taxon>
    </lineage>
</organism>
<dbReference type="InterPro" id="IPR002575">
    <property type="entry name" value="Aminoglycoside_PTrfase"/>
</dbReference>
<dbReference type="Proteomes" id="UP001592581">
    <property type="component" value="Unassembled WGS sequence"/>
</dbReference>
<dbReference type="GO" id="GO:0016740">
    <property type="term" value="F:transferase activity"/>
    <property type="evidence" value="ECO:0007669"/>
    <property type="project" value="UniProtKB-KW"/>
</dbReference>
<evidence type="ECO:0000313" key="2">
    <source>
        <dbReference type="EMBL" id="MFC1437035.1"/>
    </source>
</evidence>
<dbReference type="EC" id="2.7.1.-" evidence="2"/>
<evidence type="ECO:0000259" key="1">
    <source>
        <dbReference type="Pfam" id="PF01636"/>
    </source>
</evidence>
<dbReference type="PROSITE" id="PS00109">
    <property type="entry name" value="PROTEIN_KINASE_TYR"/>
    <property type="match status" value="1"/>
</dbReference>
<dbReference type="SUPFAM" id="SSF56112">
    <property type="entry name" value="Protein kinase-like (PK-like)"/>
    <property type="match status" value="1"/>
</dbReference>
<protein>
    <submittedName>
        <fullName evidence="2">Aminoglycoside phosphotransferase family protein</fullName>
        <ecNumber evidence="2">2.7.1.-</ecNumber>
    </submittedName>
</protein>
<reference evidence="2 3" key="1">
    <citation type="submission" date="2024-06" db="EMBL/GenBank/DDBJ databases">
        <authorList>
            <person name="Lee S.D."/>
        </authorList>
    </citation>
    <scope>NUCLEOTIDE SEQUENCE [LARGE SCALE GENOMIC DNA]</scope>
    <source>
        <strain evidence="2 3">N1-10</strain>
    </source>
</reference>
<dbReference type="EMBL" id="JBEUKS010000001">
    <property type="protein sequence ID" value="MFC1437035.1"/>
    <property type="molecule type" value="Genomic_DNA"/>
</dbReference>
<dbReference type="RefSeq" id="WP_380562080.1">
    <property type="nucleotide sequence ID" value="NZ_JBEUKS010000001.1"/>
</dbReference>
<dbReference type="InterPro" id="IPR008266">
    <property type="entry name" value="Tyr_kinase_AS"/>
</dbReference>
<keyword evidence="2" id="KW-0808">Transferase</keyword>
<feature type="domain" description="Aminoglycoside phosphotransferase" evidence="1">
    <location>
        <begin position="30"/>
        <end position="242"/>
    </location>
</feature>